<feature type="signal peptide" evidence="2">
    <location>
        <begin position="1"/>
        <end position="24"/>
    </location>
</feature>
<dbReference type="eggNOG" id="ENOG502S4JY">
    <property type="taxonomic scope" value="Eukaryota"/>
</dbReference>
<dbReference type="InterPro" id="IPR013783">
    <property type="entry name" value="Ig-like_fold"/>
</dbReference>
<dbReference type="CDD" id="cd00099">
    <property type="entry name" value="IgV"/>
    <property type="match status" value="1"/>
</dbReference>
<organism evidence="4 5">
    <name type="scientific">Pelodiscus sinensis</name>
    <name type="common">Chinese softshell turtle</name>
    <name type="synonym">Trionyx sinensis</name>
    <dbReference type="NCBI Taxonomy" id="13735"/>
    <lineage>
        <taxon>Eukaryota</taxon>
        <taxon>Metazoa</taxon>
        <taxon>Chordata</taxon>
        <taxon>Craniata</taxon>
        <taxon>Vertebrata</taxon>
        <taxon>Euteleostomi</taxon>
        <taxon>Archelosauria</taxon>
        <taxon>Testudinata</taxon>
        <taxon>Testudines</taxon>
        <taxon>Cryptodira</taxon>
        <taxon>Trionychia</taxon>
        <taxon>Trionychidae</taxon>
        <taxon>Pelodiscus</taxon>
    </lineage>
</organism>
<dbReference type="KEGG" id="pss:102446883"/>
<dbReference type="Proteomes" id="UP000007267">
    <property type="component" value="Unassembled WGS sequence"/>
</dbReference>
<reference evidence="5" key="1">
    <citation type="submission" date="2011-10" db="EMBL/GenBank/DDBJ databases">
        <authorList>
            <consortium name="Soft-shell Turtle Genome Consortium"/>
        </authorList>
    </citation>
    <scope>NUCLEOTIDE SEQUENCE [LARGE SCALE GENOMIC DNA]</scope>
    <source>
        <strain evidence="5">Daiwa-1</strain>
    </source>
</reference>
<reference evidence="4" key="3">
    <citation type="submission" date="2025-08" db="UniProtKB">
        <authorList>
            <consortium name="Ensembl"/>
        </authorList>
    </citation>
    <scope>IDENTIFICATION</scope>
</reference>
<reference evidence="4" key="4">
    <citation type="submission" date="2025-09" db="UniProtKB">
        <authorList>
            <consortium name="Ensembl"/>
        </authorList>
    </citation>
    <scope>IDENTIFICATION</scope>
</reference>
<dbReference type="EMBL" id="AGCU01017604">
    <property type="status" value="NOT_ANNOTATED_CDS"/>
    <property type="molecule type" value="Genomic_DNA"/>
</dbReference>
<sequence>MAPFNKCKAVLVLEFNWILYNIAGHAVDTCNVIITQHPLKEVDNTVNTVNITCRFSASNCSGSQPQILWFRYFAFTHEALCTPTCTDTQKFTVESNSSLQIKKLTINDSAIYICGIAFSDSNATTSKQVGNGTKLVKRGPEKDSTEVYILMIVLSSLLFLYNTAIFAVIIFYKSKSKLVKKTKKEDVKGEHHKNMSGRTVCRAIVQELYKKRYANNHNQPECLEPDNIYQNR</sequence>
<keyword evidence="1" id="KW-1133">Transmembrane helix</keyword>
<dbReference type="CTD" id="10261"/>
<dbReference type="SUPFAM" id="SSF48726">
    <property type="entry name" value="Immunoglobulin"/>
    <property type="match status" value="1"/>
</dbReference>
<dbReference type="GeneTree" id="ENSGT00390000014131"/>
<gene>
    <name evidence="4" type="primary">IGSF6</name>
</gene>
<evidence type="ECO:0000313" key="4">
    <source>
        <dbReference type="Ensembl" id="ENSPSIP00000012354.1"/>
    </source>
</evidence>
<dbReference type="OrthoDB" id="9905432at2759"/>
<proteinExistence type="predicted"/>
<keyword evidence="2" id="KW-0732">Signal</keyword>
<dbReference type="PROSITE" id="PS50835">
    <property type="entry name" value="IG_LIKE"/>
    <property type="match status" value="1"/>
</dbReference>
<keyword evidence="1" id="KW-0472">Membrane</keyword>
<accession>K7FWE4</accession>
<dbReference type="PANTHER" id="PTHR15297">
    <property type="entry name" value="IMMUNOGLOBULIN SUPERFAMILY MEMBER 6"/>
    <property type="match status" value="1"/>
</dbReference>
<dbReference type="HOGENOM" id="CLU_1160783_0_0_1"/>
<feature type="transmembrane region" description="Helical" evidence="1">
    <location>
        <begin position="147"/>
        <end position="172"/>
    </location>
</feature>
<feature type="domain" description="Ig-like" evidence="3">
    <location>
        <begin position="47"/>
        <end position="130"/>
    </location>
</feature>
<dbReference type="Gene3D" id="2.60.40.10">
    <property type="entry name" value="Immunoglobulins"/>
    <property type="match status" value="1"/>
</dbReference>
<dbReference type="OMA" id="VTIECTF"/>
<keyword evidence="1" id="KW-0812">Transmembrane</keyword>
<dbReference type="InterPro" id="IPR007110">
    <property type="entry name" value="Ig-like_dom"/>
</dbReference>
<name>K7FWE4_PELSI</name>
<feature type="chain" id="PRO_5003905839" evidence="2">
    <location>
        <begin position="25"/>
        <end position="232"/>
    </location>
</feature>
<dbReference type="InterPro" id="IPR039089">
    <property type="entry name" value="IGSF6"/>
</dbReference>
<evidence type="ECO:0000313" key="5">
    <source>
        <dbReference type="Proteomes" id="UP000007267"/>
    </source>
</evidence>
<dbReference type="PANTHER" id="PTHR15297:SF2">
    <property type="entry name" value="IMMUNOGLOBULIN SUPERFAMILY MEMBER 6"/>
    <property type="match status" value="1"/>
</dbReference>
<evidence type="ECO:0000256" key="2">
    <source>
        <dbReference type="SAM" id="SignalP"/>
    </source>
</evidence>
<dbReference type="Ensembl" id="ENSPSIT00000012413.1">
    <property type="protein sequence ID" value="ENSPSIP00000012354.1"/>
    <property type="gene ID" value="ENSPSIG00000011142.1"/>
</dbReference>
<dbReference type="RefSeq" id="XP_006112863.1">
    <property type="nucleotide sequence ID" value="XM_006112801.3"/>
</dbReference>
<evidence type="ECO:0000256" key="1">
    <source>
        <dbReference type="SAM" id="Phobius"/>
    </source>
</evidence>
<evidence type="ECO:0000259" key="3">
    <source>
        <dbReference type="PROSITE" id="PS50835"/>
    </source>
</evidence>
<dbReference type="AlphaFoldDB" id="K7FWE4"/>
<keyword evidence="5" id="KW-1185">Reference proteome</keyword>
<protein>
    <submittedName>
        <fullName evidence="4">Immunoglobulin superfamily member 6</fullName>
    </submittedName>
</protein>
<reference evidence="5" key="2">
    <citation type="journal article" date="2013" name="Nat. Genet.">
        <title>The draft genomes of soft-shell turtle and green sea turtle yield insights into the development and evolution of the turtle-specific body plan.</title>
        <authorList>
            <person name="Wang Z."/>
            <person name="Pascual-Anaya J."/>
            <person name="Zadissa A."/>
            <person name="Li W."/>
            <person name="Niimura Y."/>
            <person name="Huang Z."/>
            <person name="Li C."/>
            <person name="White S."/>
            <person name="Xiong Z."/>
            <person name="Fang D."/>
            <person name="Wang B."/>
            <person name="Ming Y."/>
            <person name="Chen Y."/>
            <person name="Zheng Y."/>
            <person name="Kuraku S."/>
            <person name="Pignatelli M."/>
            <person name="Herrero J."/>
            <person name="Beal K."/>
            <person name="Nozawa M."/>
            <person name="Li Q."/>
            <person name="Wang J."/>
            <person name="Zhang H."/>
            <person name="Yu L."/>
            <person name="Shigenobu S."/>
            <person name="Wang J."/>
            <person name="Liu J."/>
            <person name="Flicek P."/>
            <person name="Searle S."/>
            <person name="Wang J."/>
            <person name="Kuratani S."/>
            <person name="Yin Y."/>
            <person name="Aken B."/>
            <person name="Zhang G."/>
            <person name="Irie N."/>
        </authorList>
    </citation>
    <scope>NUCLEOTIDE SEQUENCE [LARGE SCALE GENOMIC DNA]</scope>
    <source>
        <strain evidence="5">Daiwa-1</strain>
    </source>
</reference>
<dbReference type="EMBL" id="AGCU01017605">
    <property type="status" value="NOT_ANNOTATED_CDS"/>
    <property type="molecule type" value="Genomic_DNA"/>
</dbReference>
<dbReference type="InterPro" id="IPR036179">
    <property type="entry name" value="Ig-like_dom_sf"/>
</dbReference>